<dbReference type="InterPro" id="IPR007627">
    <property type="entry name" value="RNA_pol_sigma70_r2"/>
</dbReference>
<dbReference type="Gene3D" id="1.10.1740.10">
    <property type="match status" value="1"/>
</dbReference>
<gene>
    <name evidence="8" type="ORF">IO99_18385</name>
</gene>
<keyword evidence="3" id="KW-0731">Sigma factor</keyword>
<dbReference type="SUPFAM" id="SSF88946">
    <property type="entry name" value="Sigma2 domain of RNA polymerase sigma factors"/>
    <property type="match status" value="1"/>
</dbReference>
<dbReference type="GO" id="GO:0006352">
    <property type="term" value="P:DNA-templated transcription initiation"/>
    <property type="evidence" value="ECO:0007669"/>
    <property type="project" value="InterPro"/>
</dbReference>
<dbReference type="NCBIfam" id="TIGR02937">
    <property type="entry name" value="sigma70-ECF"/>
    <property type="match status" value="1"/>
</dbReference>
<dbReference type="InterPro" id="IPR013324">
    <property type="entry name" value="RNA_pol_sigma_r3/r4-like"/>
</dbReference>
<dbReference type="SUPFAM" id="SSF88659">
    <property type="entry name" value="Sigma3 and sigma4 domains of RNA polymerase sigma factors"/>
    <property type="match status" value="1"/>
</dbReference>
<comment type="caution">
    <text evidence="8">The sequence shown here is derived from an EMBL/GenBank/DDBJ whole genome shotgun (WGS) entry which is preliminary data.</text>
</comment>
<name>A0A084J784_9CLOT</name>
<evidence type="ECO:0000313" key="8">
    <source>
        <dbReference type="EMBL" id="KEZ84818.1"/>
    </source>
</evidence>
<evidence type="ECO:0000256" key="5">
    <source>
        <dbReference type="ARBA" id="ARBA00023163"/>
    </source>
</evidence>
<keyword evidence="5" id="KW-0804">Transcription</keyword>
<keyword evidence="4" id="KW-0238">DNA-binding</keyword>
<feature type="domain" description="RNA polymerase sigma-70 region 2" evidence="6">
    <location>
        <begin position="8"/>
        <end position="74"/>
    </location>
</feature>
<evidence type="ECO:0000256" key="1">
    <source>
        <dbReference type="ARBA" id="ARBA00010641"/>
    </source>
</evidence>
<evidence type="ECO:0000256" key="4">
    <source>
        <dbReference type="ARBA" id="ARBA00023125"/>
    </source>
</evidence>
<evidence type="ECO:0000256" key="2">
    <source>
        <dbReference type="ARBA" id="ARBA00023015"/>
    </source>
</evidence>
<dbReference type="PANTHER" id="PTHR43133:SF52">
    <property type="entry name" value="ECF RNA POLYMERASE SIGMA FACTOR SIGL"/>
    <property type="match status" value="1"/>
</dbReference>
<feature type="domain" description="RNA polymerase sigma factor 70 region 4 type 2" evidence="7">
    <location>
        <begin position="101"/>
        <end position="153"/>
    </location>
</feature>
<comment type="similarity">
    <text evidence="1">Belongs to the sigma-70 factor family. ECF subfamily.</text>
</comment>
<dbReference type="GO" id="GO:0003677">
    <property type="term" value="F:DNA binding"/>
    <property type="evidence" value="ECO:0007669"/>
    <property type="project" value="UniProtKB-KW"/>
</dbReference>
<dbReference type="Proteomes" id="UP000028542">
    <property type="component" value="Unassembled WGS sequence"/>
</dbReference>
<protein>
    <submittedName>
        <fullName evidence="8">DNA-directed RNA polymerase subunit sigma</fullName>
    </submittedName>
</protein>
<dbReference type="InterPro" id="IPR036388">
    <property type="entry name" value="WH-like_DNA-bd_sf"/>
</dbReference>
<dbReference type="Gene3D" id="1.10.10.10">
    <property type="entry name" value="Winged helix-like DNA-binding domain superfamily/Winged helix DNA-binding domain"/>
    <property type="match status" value="1"/>
</dbReference>
<dbReference type="STRING" id="318464.IO99_18385"/>
<sequence>MTEFEDIYNNYFKDIFLYIYSLSGDRHIAEDITAETFMKAIKSIEKFKGNCDIRVWLYQIAKNCYFSFLRKKKKTVHLDELSEQKDNFNFEQIISSTEESMEIHEILHNLDEPYKEVFSLRVFGELSFKQIACLFGKSDNWACVTYHRARNKIKERMEDYK</sequence>
<dbReference type="InterPro" id="IPR014284">
    <property type="entry name" value="RNA_pol_sigma-70_dom"/>
</dbReference>
<evidence type="ECO:0000256" key="3">
    <source>
        <dbReference type="ARBA" id="ARBA00023082"/>
    </source>
</evidence>
<proteinExistence type="inferred from homology"/>
<keyword evidence="9" id="KW-1185">Reference proteome</keyword>
<dbReference type="GO" id="GO:0016987">
    <property type="term" value="F:sigma factor activity"/>
    <property type="evidence" value="ECO:0007669"/>
    <property type="project" value="UniProtKB-KW"/>
</dbReference>
<dbReference type="RefSeq" id="WP_035135796.1">
    <property type="nucleotide sequence ID" value="NZ_JPMD01000062.1"/>
</dbReference>
<evidence type="ECO:0000313" key="9">
    <source>
        <dbReference type="Proteomes" id="UP000028542"/>
    </source>
</evidence>
<keyword evidence="8" id="KW-0240">DNA-directed RNA polymerase</keyword>
<evidence type="ECO:0000259" key="7">
    <source>
        <dbReference type="Pfam" id="PF08281"/>
    </source>
</evidence>
<dbReference type="eggNOG" id="COG1595">
    <property type="taxonomic scope" value="Bacteria"/>
</dbReference>
<dbReference type="AlphaFoldDB" id="A0A084J784"/>
<organism evidence="8 9">
    <name type="scientific">Clostridium sulfidigenes</name>
    <dbReference type="NCBI Taxonomy" id="318464"/>
    <lineage>
        <taxon>Bacteria</taxon>
        <taxon>Bacillati</taxon>
        <taxon>Bacillota</taxon>
        <taxon>Clostridia</taxon>
        <taxon>Eubacteriales</taxon>
        <taxon>Clostridiaceae</taxon>
        <taxon>Clostridium</taxon>
    </lineage>
</organism>
<keyword evidence="2" id="KW-0805">Transcription regulation</keyword>
<dbReference type="EMBL" id="JPMD01000062">
    <property type="protein sequence ID" value="KEZ84818.1"/>
    <property type="molecule type" value="Genomic_DNA"/>
</dbReference>
<dbReference type="Pfam" id="PF04542">
    <property type="entry name" value="Sigma70_r2"/>
    <property type="match status" value="1"/>
</dbReference>
<dbReference type="PANTHER" id="PTHR43133">
    <property type="entry name" value="RNA POLYMERASE ECF-TYPE SIGMA FACTO"/>
    <property type="match status" value="1"/>
</dbReference>
<dbReference type="Pfam" id="PF08281">
    <property type="entry name" value="Sigma70_r4_2"/>
    <property type="match status" value="1"/>
</dbReference>
<evidence type="ECO:0000259" key="6">
    <source>
        <dbReference type="Pfam" id="PF04542"/>
    </source>
</evidence>
<dbReference type="InterPro" id="IPR013249">
    <property type="entry name" value="RNA_pol_sigma70_r4_t2"/>
</dbReference>
<reference evidence="8 9" key="1">
    <citation type="submission" date="2014-07" db="EMBL/GenBank/DDBJ databases">
        <title>Draft genome of Clostridium sulfidigenes 113A isolated from sediments associated with methane hydrate from Krishna Godavari basin.</title>
        <authorList>
            <person name="Honkalas V.S."/>
            <person name="Dabir A.P."/>
            <person name="Arora P."/>
            <person name="Dhakephalkar P.K."/>
        </authorList>
    </citation>
    <scope>NUCLEOTIDE SEQUENCE [LARGE SCALE GENOMIC DNA]</scope>
    <source>
        <strain evidence="8 9">113A</strain>
    </source>
</reference>
<dbReference type="GO" id="GO:0000428">
    <property type="term" value="C:DNA-directed RNA polymerase complex"/>
    <property type="evidence" value="ECO:0007669"/>
    <property type="project" value="UniProtKB-KW"/>
</dbReference>
<dbReference type="InterPro" id="IPR013325">
    <property type="entry name" value="RNA_pol_sigma_r2"/>
</dbReference>
<accession>A0A084J784</accession>
<dbReference type="InterPro" id="IPR039425">
    <property type="entry name" value="RNA_pol_sigma-70-like"/>
</dbReference>